<name>A0ABY5MGB2_9HYPH</name>
<proteinExistence type="predicted"/>
<dbReference type="Proteomes" id="UP001342418">
    <property type="component" value="Chromosome"/>
</dbReference>
<keyword evidence="2" id="KW-1185">Reference proteome</keyword>
<protein>
    <submittedName>
        <fullName evidence="1">Uncharacterized protein</fullName>
    </submittedName>
</protein>
<organism evidence="1 2">
    <name type="scientific">Nitratireductor thuwali</name>
    <dbReference type="NCBI Taxonomy" id="2267699"/>
    <lineage>
        <taxon>Bacteria</taxon>
        <taxon>Pseudomonadati</taxon>
        <taxon>Pseudomonadota</taxon>
        <taxon>Alphaproteobacteria</taxon>
        <taxon>Hyphomicrobiales</taxon>
        <taxon>Phyllobacteriaceae</taxon>
        <taxon>Nitratireductor</taxon>
    </lineage>
</organism>
<gene>
    <name evidence="1" type="ORF">NTH_00889</name>
</gene>
<reference evidence="1 2" key="1">
    <citation type="submission" date="2018-07" db="EMBL/GenBank/DDBJ databases">
        <title>Genome sequence of Nitratireductor thuwali#1536.</title>
        <authorList>
            <person name="Michoud G."/>
            <person name="Merlino G."/>
            <person name="Sefrji F.O."/>
            <person name="Daffonchio D."/>
        </authorList>
    </citation>
    <scope>NUCLEOTIDE SEQUENCE [LARGE SCALE GENOMIC DNA]</scope>
    <source>
        <strain evidence="2">Nit1536</strain>
    </source>
</reference>
<evidence type="ECO:0000313" key="2">
    <source>
        <dbReference type="Proteomes" id="UP001342418"/>
    </source>
</evidence>
<evidence type="ECO:0000313" key="1">
    <source>
        <dbReference type="EMBL" id="UUP16442.1"/>
    </source>
</evidence>
<accession>A0ABY5MGB2</accession>
<sequence length="91" mass="10006">MFRFPLKEEDGWGGFSRLEPRSAAGGASRDNARFVAILAPDESWSAFDCIAECPAELNGQCLIGLSREGATATAKRLNDRLRRFGGWETAR</sequence>
<dbReference type="RefSeq" id="WP_338528864.1">
    <property type="nucleotide sequence ID" value="NZ_CP030941.1"/>
</dbReference>
<dbReference type="EMBL" id="CP030941">
    <property type="protein sequence ID" value="UUP16442.1"/>
    <property type="molecule type" value="Genomic_DNA"/>
</dbReference>